<dbReference type="PANTHER" id="PTHR45674:SF4">
    <property type="entry name" value="DNA LIGASE 1"/>
    <property type="match status" value="1"/>
</dbReference>
<keyword evidence="9 15" id="KW-0233">DNA recombination</keyword>
<feature type="compositionally biased region" description="Low complexity" evidence="17">
    <location>
        <begin position="370"/>
        <end position="382"/>
    </location>
</feature>
<feature type="compositionally biased region" description="Basic residues" evidence="17">
    <location>
        <begin position="245"/>
        <end position="254"/>
    </location>
</feature>
<dbReference type="GO" id="GO:0005634">
    <property type="term" value="C:nucleus"/>
    <property type="evidence" value="ECO:0007669"/>
    <property type="project" value="UniProtKB-SubCell"/>
</dbReference>
<dbReference type="CDD" id="cd07969">
    <property type="entry name" value="OBF_DNA_ligase_I"/>
    <property type="match status" value="1"/>
</dbReference>
<dbReference type="GO" id="GO:0071897">
    <property type="term" value="P:DNA biosynthetic process"/>
    <property type="evidence" value="ECO:0007669"/>
    <property type="project" value="InterPro"/>
</dbReference>
<proteinExistence type="inferred from homology"/>
<dbReference type="EC" id="6.5.1.1" evidence="15"/>
<accession>A0A6P4XB40</accession>
<evidence type="ECO:0000256" key="3">
    <source>
        <dbReference type="ARBA" id="ARBA00022598"/>
    </source>
</evidence>
<comment type="similarity">
    <text evidence="2 16">Belongs to the ATP-dependent DNA ligase family.</text>
</comment>
<dbReference type="OrthoDB" id="206088at2759"/>
<reference evidence="20" key="1">
    <citation type="submission" date="2025-08" db="UniProtKB">
        <authorList>
            <consortium name="RefSeq"/>
        </authorList>
    </citation>
    <scope>IDENTIFICATION</scope>
    <source>
        <tissue evidence="20">Gonad</tissue>
    </source>
</reference>
<evidence type="ECO:0000256" key="5">
    <source>
        <dbReference type="ARBA" id="ARBA00022705"/>
    </source>
</evidence>
<dbReference type="PROSITE" id="PS00697">
    <property type="entry name" value="DNA_LIGASE_A1"/>
    <property type="match status" value="2"/>
</dbReference>
<dbReference type="InterPro" id="IPR036599">
    <property type="entry name" value="DNA_ligase_N_sf"/>
</dbReference>
<sequence length="1051" mass="117948">MLKHGLEELPKHCKLTPGTPLKPMLAHPTKGVSEVLRRFEGAEFTCEYKYDGERAQIHMLENGEIHIYSRNQENNTSKYPDIIARMPKVKHDDVTSCIIDSEAVAWDPENKKILPFQVLSTRKRKDADKAPKVVEKVKDESDEVPSPKMPRVTYNGPNLQSPGGIPKRKTARKQLPTPKRKLIETKSPTSNGHTSPTAGEEESSAKKVKTEQKEETEEKTEEKMDETPDKEVKKELKDDESVQQNKKKSPKQKKEKQSPKSAEKKKKVKEEPEEEEKETAGPSEDSMDSLFAAVIRKAGEATAEKKMEESEESKEKSTKSLKSPSDKKAVKKEEDSSKKTSAGIGSFFSPKRPATSSQASDESSEKKASPKPAAKPMSAFFKPKQEADKTAGQSGLTAEDYNPTKAHYDPVEDACWAKDKRVPYLALAKTFEAIEEVRARLKIMEILCNFFRSVIALTPDDLVQCVYLCLNKVGPAYEGLELGIGETVLMKAIAEATGRKMAQIKTDAQEKGDLGIVAETSRSTQRTMFAPPKLTVRGVFNKLKEISTIKGNDVMTKKINFIKGMFVACRQSEARYLIRSLGGKLRIGLAEQSVLTALAHAATLTPAGKDVLDAGKGKSSEGLKKMLEDAALILKTTYCEMPNYDAVISAMLKHGLEELPKHCKLTPGTPLKPMLAHPTKGVSEVLRRFEGAEFTCEYKYDGERAQIHMLENGEIHIYSRNQENNTSKYPDIIARMPKVKHDDVTSCIIDSEAVAWDPENKKILPFQVLSTRKRKDADKSEIKVQVCVYAFDLLYLNGQSLVREPFRKRREMLRESFDEVEGEFVFATLMVSGNTEEIAEFLDASIKDSCEGLMVKTLDKDATYEIAKRSHNWLKLKKDYLEGVGDTLDVVPIGGFLGTGKRTGKYGGFLLACYSEEDEEFQSICKIGTGFKDEELEQHTEFFKNHVVDKPKSYYRYDSSVEPDHWFDAVQVWEIKCADLSISPVHKAAEGIVDPEKGISLRFPRFLRIRDDKKPEEATSAQQVAEMYSNQDQVKNQQSNEKSEAADDDFY</sequence>
<dbReference type="GO" id="GO:0005739">
    <property type="term" value="C:mitochondrion"/>
    <property type="evidence" value="ECO:0007669"/>
    <property type="project" value="TreeGrafter"/>
</dbReference>
<dbReference type="InterPro" id="IPR012310">
    <property type="entry name" value="DNA_ligase_ATP-dep_cent"/>
</dbReference>
<gene>
    <name evidence="20" type="primary">LOC109461724</name>
</gene>
<evidence type="ECO:0000256" key="6">
    <source>
        <dbReference type="ARBA" id="ARBA00022741"/>
    </source>
</evidence>
<keyword evidence="5" id="KW-0235">DNA replication</keyword>
<evidence type="ECO:0000256" key="8">
    <source>
        <dbReference type="ARBA" id="ARBA00022840"/>
    </source>
</evidence>
<dbReference type="InterPro" id="IPR016059">
    <property type="entry name" value="DNA_ligase_ATP-dep_CS"/>
</dbReference>
<dbReference type="Pfam" id="PF04679">
    <property type="entry name" value="DNA_ligase_A_C"/>
    <property type="match status" value="1"/>
</dbReference>
<feature type="compositionally biased region" description="Basic and acidic residues" evidence="17">
    <location>
        <begin position="125"/>
        <end position="139"/>
    </location>
</feature>
<evidence type="ECO:0000256" key="9">
    <source>
        <dbReference type="ARBA" id="ARBA00023172"/>
    </source>
</evidence>
<dbReference type="Gene3D" id="1.10.3260.10">
    <property type="entry name" value="DNA ligase, ATP-dependent, N-terminal domain"/>
    <property type="match status" value="1"/>
</dbReference>
<dbReference type="GO" id="GO:0051301">
    <property type="term" value="P:cell division"/>
    <property type="evidence" value="ECO:0007669"/>
    <property type="project" value="UniProtKB-KW"/>
</dbReference>
<dbReference type="Gene3D" id="2.40.50.140">
    <property type="entry name" value="Nucleic acid-binding proteins"/>
    <property type="match status" value="1"/>
</dbReference>
<keyword evidence="19" id="KW-1185">Reference proteome</keyword>
<dbReference type="GeneID" id="109461724"/>
<keyword evidence="3 15" id="KW-0436">Ligase</keyword>
<dbReference type="SUPFAM" id="SSF50249">
    <property type="entry name" value="Nucleic acid-binding proteins"/>
    <property type="match status" value="1"/>
</dbReference>
<feature type="region of interest" description="Disordered" evidence="17">
    <location>
        <begin position="1028"/>
        <end position="1051"/>
    </location>
</feature>
<protein>
    <recommendedName>
        <fullName evidence="15">DNA ligase</fullName>
        <ecNumber evidence="15">6.5.1.1</ecNumber>
    </recommendedName>
</protein>
<dbReference type="PROSITE" id="PS00333">
    <property type="entry name" value="DNA_LIGASE_A2"/>
    <property type="match status" value="1"/>
</dbReference>
<dbReference type="RefSeq" id="XP_019613675.1">
    <property type="nucleotide sequence ID" value="XM_019758116.1"/>
</dbReference>
<evidence type="ECO:0000256" key="4">
    <source>
        <dbReference type="ARBA" id="ARBA00022618"/>
    </source>
</evidence>
<dbReference type="InterPro" id="IPR012309">
    <property type="entry name" value="DNA_ligase_ATP-dep_C"/>
</dbReference>
<dbReference type="GO" id="GO:1903461">
    <property type="term" value="P:Okazaki fragment processing involved in mitotic DNA replication"/>
    <property type="evidence" value="ECO:0007669"/>
    <property type="project" value="TreeGrafter"/>
</dbReference>
<dbReference type="KEGG" id="bbel:109461724"/>
<name>A0A6P4XB40_BRABE</name>
<evidence type="ECO:0000256" key="10">
    <source>
        <dbReference type="ARBA" id="ARBA00023204"/>
    </source>
</evidence>
<dbReference type="PROSITE" id="PS50160">
    <property type="entry name" value="DNA_LIGASE_A3"/>
    <property type="match status" value="1"/>
</dbReference>
<evidence type="ECO:0000256" key="15">
    <source>
        <dbReference type="RuleBase" id="RU000617"/>
    </source>
</evidence>
<comment type="subcellular location">
    <subcellularLocation>
        <location evidence="1">Nucleus</location>
    </subcellularLocation>
</comment>
<dbReference type="NCBIfam" id="TIGR00574">
    <property type="entry name" value="dnl1"/>
    <property type="match status" value="1"/>
</dbReference>
<feature type="compositionally biased region" description="Basic and acidic residues" evidence="17">
    <location>
        <begin position="203"/>
        <end position="213"/>
    </location>
</feature>
<dbReference type="FunFam" id="1.10.3260.10:FF:000001">
    <property type="entry name" value="DNA ligase"/>
    <property type="match status" value="1"/>
</dbReference>
<evidence type="ECO:0000256" key="12">
    <source>
        <dbReference type="ARBA" id="ARBA00023306"/>
    </source>
</evidence>
<dbReference type="Proteomes" id="UP000515135">
    <property type="component" value="Unplaced"/>
</dbReference>
<dbReference type="Gene3D" id="3.30.470.30">
    <property type="entry name" value="DNA ligase/mRNA capping enzyme"/>
    <property type="match status" value="2"/>
</dbReference>
<evidence type="ECO:0000259" key="18">
    <source>
        <dbReference type="PROSITE" id="PS50160"/>
    </source>
</evidence>
<dbReference type="InterPro" id="IPR012340">
    <property type="entry name" value="NA-bd_OB-fold"/>
</dbReference>
<evidence type="ECO:0000256" key="7">
    <source>
        <dbReference type="ARBA" id="ARBA00022763"/>
    </source>
</evidence>
<dbReference type="GO" id="GO:0006281">
    <property type="term" value="P:DNA repair"/>
    <property type="evidence" value="ECO:0007669"/>
    <property type="project" value="UniProtKB-KW"/>
</dbReference>
<keyword evidence="4" id="KW-0132">Cell division</keyword>
<organism evidence="19 20">
    <name type="scientific">Branchiostoma belcheri</name>
    <name type="common">Amphioxus</name>
    <dbReference type="NCBI Taxonomy" id="7741"/>
    <lineage>
        <taxon>Eukaryota</taxon>
        <taxon>Metazoa</taxon>
        <taxon>Chordata</taxon>
        <taxon>Cephalochordata</taxon>
        <taxon>Leptocardii</taxon>
        <taxon>Amphioxiformes</taxon>
        <taxon>Branchiostomatidae</taxon>
        <taxon>Branchiostoma</taxon>
    </lineage>
</organism>
<keyword evidence="6 15" id="KW-0547">Nucleotide-binding</keyword>
<keyword evidence="11" id="KW-0539">Nucleus</keyword>
<evidence type="ECO:0000256" key="2">
    <source>
        <dbReference type="ARBA" id="ARBA00007572"/>
    </source>
</evidence>
<keyword evidence="8 15" id="KW-0067">ATP-binding</keyword>
<feature type="compositionally biased region" description="Basic and acidic residues" evidence="17">
    <location>
        <begin position="220"/>
        <end position="240"/>
    </location>
</feature>
<dbReference type="Pfam" id="PF04675">
    <property type="entry name" value="DNA_ligase_A_N"/>
    <property type="match status" value="1"/>
</dbReference>
<feature type="compositionally biased region" description="Polar residues" evidence="17">
    <location>
        <begin position="1028"/>
        <end position="1040"/>
    </location>
</feature>
<keyword evidence="12" id="KW-0131">Cell cycle</keyword>
<keyword evidence="10 15" id="KW-0234">DNA repair</keyword>
<dbReference type="InterPro" id="IPR050191">
    <property type="entry name" value="ATP-dep_DNA_ligase"/>
</dbReference>
<dbReference type="FunFam" id="3.30.470.30:FF:000002">
    <property type="entry name" value="DNA ligase"/>
    <property type="match status" value="1"/>
</dbReference>
<dbReference type="SUPFAM" id="SSF56091">
    <property type="entry name" value="DNA ligase/mRNA capping enzyme, catalytic domain"/>
    <property type="match status" value="2"/>
</dbReference>
<dbReference type="Pfam" id="PF01068">
    <property type="entry name" value="DNA_ligase_A_M"/>
    <property type="match status" value="2"/>
</dbReference>
<dbReference type="GO" id="GO:0005524">
    <property type="term" value="F:ATP binding"/>
    <property type="evidence" value="ECO:0007669"/>
    <property type="project" value="UniProtKB-KW"/>
</dbReference>
<dbReference type="GO" id="GO:0003910">
    <property type="term" value="F:DNA ligase (ATP) activity"/>
    <property type="evidence" value="ECO:0007669"/>
    <property type="project" value="UniProtKB-EC"/>
</dbReference>
<evidence type="ECO:0000256" key="17">
    <source>
        <dbReference type="SAM" id="MobiDB-lite"/>
    </source>
</evidence>
<evidence type="ECO:0000256" key="11">
    <source>
        <dbReference type="ARBA" id="ARBA00023242"/>
    </source>
</evidence>
<feature type="domain" description="ATP-dependent DNA ligase family profile" evidence="18">
    <location>
        <begin position="779"/>
        <end position="915"/>
    </location>
</feature>
<dbReference type="InterPro" id="IPR012308">
    <property type="entry name" value="DNA_ligase_ATP-dep_N"/>
</dbReference>
<dbReference type="GO" id="GO:0006310">
    <property type="term" value="P:DNA recombination"/>
    <property type="evidence" value="ECO:0007669"/>
    <property type="project" value="UniProtKB-KW"/>
</dbReference>
<feature type="compositionally biased region" description="Polar residues" evidence="17">
    <location>
        <begin position="186"/>
        <end position="197"/>
    </location>
</feature>
<dbReference type="FunFam" id="2.40.50.140:FF:000062">
    <property type="entry name" value="DNA ligase"/>
    <property type="match status" value="1"/>
</dbReference>
<evidence type="ECO:0000256" key="13">
    <source>
        <dbReference type="ARBA" id="ARBA00034003"/>
    </source>
</evidence>
<dbReference type="AlphaFoldDB" id="A0A6P4XB40"/>
<dbReference type="SUPFAM" id="SSF117018">
    <property type="entry name" value="ATP-dependent DNA ligase DNA-binding domain"/>
    <property type="match status" value="1"/>
</dbReference>
<comment type="catalytic activity">
    <reaction evidence="13 15">
        <text>ATP + (deoxyribonucleotide)n-3'-hydroxyl + 5'-phospho-(deoxyribonucleotide)m = (deoxyribonucleotide)n+m + AMP + diphosphate.</text>
        <dbReference type="EC" id="6.5.1.1"/>
    </reaction>
</comment>
<keyword evidence="7 15" id="KW-0227">DNA damage</keyword>
<dbReference type="PANTHER" id="PTHR45674">
    <property type="entry name" value="DNA LIGASE 1/3 FAMILY MEMBER"/>
    <property type="match status" value="1"/>
</dbReference>
<dbReference type="FunFam" id="3.30.470.30:FF:000016">
    <property type="entry name" value="DNA ligase"/>
    <property type="match status" value="1"/>
</dbReference>
<evidence type="ECO:0000256" key="14">
    <source>
        <dbReference type="ARBA" id="ARBA00058910"/>
    </source>
</evidence>
<dbReference type="Gene3D" id="3.30.1490.70">
    <property type="match status" value="1"/>
</dbReference>
<comment type="function">
    <text evidence="14">DNA ligase that seals nicks in double-stranded during DNA repair. Also involved in DNA replication and DNA recombination.</text>
</comment>
<evidence type="ECO:0000313" key="19">
    <source>
        <dbReference type="Proteomes" id="UP000515135"/>
    </source>
</evidence>
<evidence type="ECO:0000256" key="16">
    <source>
        <dbReference type="RuleBase" id="RU004196"/>
    </source>
</evidence>
<dbReference type="CDD" id="cd07900">
    <property type="entry name" value="Adenylation_DNA_ligase_I_Euk"/>
    <property type="match status" value="2"/>
</dbReference>
<feature type="region of interest" description="Disordered" evidence="17">
    <location>
        <begin position="122"/>
        <end position="403"/>
    </location>
</feature>
<evidence type="ECO:0000313" key="20">
    <source>
        <dbReference type="RefSeq" id="XP_019613675.1"/>
    </source>
</evidence>
<feature type="compositionally biased region" description="Basic and acidic residues" evidence="17">
    <location>
        <begin position="297"/>
        <end position="338"/>
    </location>
</feature>
<dbReference type="InterPro" id="IPR000977">
    <property type="entry name" value="DNA_ligase_ATP-dep"/>
</dbReference>
<dbReference type="GO" id="GO:0003677">
    <property type="term" value="F:DNA binding"/>
    <property type="evidence" value="ECO:0007669"/>
    <property type="project" value="InterPro"/>
</dbReference>
<evidence type="ECO:0000256" key="1">
    <source>
        <dbReference type="ARBA" id="ARBA00004123"/>
    </source>
</evidence>